<evidence type="ECO:0000256" key="4">
    <source>
        <dbReference type="PROSITE-ProRule" id="PRU01161"/>
    </source>
</evidence>
<keyword evidence="7" id="KW-1185">Reference proteome</keyword>
<evidence type="ECO:0000256" key="3">
    <source>
        <dbReference type="ARBA" id="ARBA00023098"/>
    </source>
</evidence>
<dbReference type="PROSITE" id="PS51635">
    <property type="entry name" value="PNPLA"/>
    <property type="match status" value="1"/>
</dbReference>
<proteinExistence type="predicted"/>
<feature type="short sequence motif" description="GXSXG" evidence="4">
    <location>
        <begin position="51"/>
        <end position="55"/>
    </location>
</feature>
<dbReference type="InterPro" id="IPR050301">
    <property type="entry name" value="NTE"/>
</dbReference>
<gene>
    <name evidence="6" type="ORF">DP114_31760</name>
</gene>
<dbReference type="InterPro" id="IPR016035">
    <property type="entry name" value="Acyl_Trfase/lysoPLipase"/>
</dbReference>
<dbReference type="Gene3D" id="3.40.1090.10">
    <property type="entry name" value="Cytosolic phospholipase A2 catalytic domain"/>
    <property type="match status" value="1"/>
</dbReference>
<name>A0A856MMH2_9CYAN</name>
<feature type="short sequence motif" description="DGA/G" evidence="4">
    <location>
        <begin position="232"/>
        <end position="234"/>
    </location>
</feature>
<dbReference type="Proteomes" id="UP000503129">
    <property type="component" value="Chromosome"/>
</dbReference>
<evidence type="ECO:0000259" key="5">
    <source>
        <dbReference type="PROSITE" id="PS51635"/>
    </source>
</evidence>
<keyword evidence="2 4" id="KW-0442">Lipid degradation</keyword>
<feature type="short sequence motif" description="GXGXXG" evidence="4">
    <location>
        <begin position="24"/>
        <end position="29"/>
    </location>
</feature>
<dbReference type="PANTHER" id="PTHR14226">
    <property type="entry name" value="NEUROPATHY TARGET ESTERASE/SWISS CHEESE D.MELANOGASTER"/>
    <property type="match status" value="1"/>
</dbReference>
<protein>
    <submittedName>
        <fullName evidence="6">Patatin-like phospholipase family protein</fullName>
    </submittedName>
</protein>
<dbReference type="GO" id="GO:0016787">
    <property type="term" value="F:hydrolase activity"/>
    <property type="evidence" value="ECO:0007669"/>
    <property type="project" value="UniProtKB-UniRule"/>
</dbReference>
<dbReference type="KEGG" id="bsen:DP114_31760"/>
<organism evidence="6 7">
    <name type="scientific">Brasilonema sennae CENA114</name>
    <dbReference type="NCBI Taxonomy" id="415709"/>
    <lineage>
        <taxon>Bacteria</taxon>
        <taxon>Bacillati</taxon>
        <taxon>Cyanobacteriota</taxon>
        <taxon>Cyanophyceae</taxon>
        <taxon>Nostocales</taxon>
        <taxon>Scytonemataceae</taxon>
        <taxon>Brasilonema</taxon>
        <taxon>Bromeliae group (in: Brasilonema)</taxon>
    </lineage>
</organism>
<feature type="active site" description="Proton acceptor" evidence="4">
    <location>
        <position position="232"/>
    </location>
</feature>
<reference evidence="6 7" key="1">
    <citation type="submission" date="2018-06" db="EMBL/GenBank/DDBJ databases">
        <title>Comparative genomics of Brasilonema spp. strains.</title>
        <authorList>
            <person name="Alvarenga D.O."/>
            <person name="Fiore M.F."/>
            <person name="Varani A.M."/>
        </authorList>
    </citation>
    <scope>NUCLEOTIDE SEQUENCE [LARGE SCALE GENOMIC DNA]</scope>
    <source>
        <strain evidence="6 7">CENA114</strain>
    </source>
</reference>
<dbReference type="PANTHER" id="PTHR14226:SF57">
    <property type="entry name" value="BLR7027 PROTEIN"/>
    <property type="match status" value="1"/>
</dbReference>
<evidence type="ECO:0000313" key="7">
    <source>
        <dbReference type="Proteomes" id="UP000503129"/>
    </source>
</evidence>
<dbReference type="CDD" id="cd07209">
    <property type="entry name" value="Pat_hypo_Ecoli_Z1214_like"/>
    <property type="match status" value="1"/>
</dbReference>
<dbReference type="EMBL" id="CP030118">
    <property type="protein sequence ID" value="QDL11868.1"/>
    <property type="molecule type" value="Genomic_DNA"/>
</dbReference>
<sequence length="361" mass="39667">MKTKNEYRATMTTKPYRVGLVLSGGGARGAYHVGVIKYLADMNISIDAVAGASIGALNGAVVAAEPNLKIAFTHLQEIWDSLAANSPIKINSTETINYIGRILLGQIAPLIAGTSDPLSSVANLETLFSENIGLGDESSIHRLLDKYLDLEKLQKGLPLYVSVYRSQGSLNDLFSAIIASVNLNNTKHSEFLHIQSLKRTQQPIAILASAALPLLFKAKQIEVNETNYFYSDGGQGGIKNVQGNTPITPLLELANCTHIIVNHLSDGSLWDRNAFSKAFPNTTVLEIRPGRFIKRQQGLAKDLIDFDAKNIQSWIEQGYEDTQRCCESVARALHIHEIANQARKQRDDAINELDNDDFHID</sequence>
<evidence type="ECO:0000256" key="1">
    <source>
        <dbReference type="ARBA" id="ARBA00022801"/>
    </source>
</evidence>
<dbReference type="Pfam" id="PF01734">
    <property type="entry name" value="Patatin"/>
    <property type="match status" value="1"/>
</dbReference>
<dbReference type="InterPro" id="IPR002641">
    <property type="entry name" value="PNPLA_dom"/>
</dbReference>
<feature type="domain" description="PNPLA" evidence="5">
    <location>
        <begin position="20"/>
        <end position="251"/>
    </location>
</feature>
<accession>A0A856MMH2</accession>
<evidence type="ECO:0000313" key="6">
    <source>
        <dbReference type="EMBL" id="QDL11868.1"/>
    </source>
</evidence>
<dbReference type="SUPFAM" id="SSF52151">
    <property type="entry name" value="FabD/lysophospholipase-like"/>
    <property type="match status" value="1"/>
</dbReference>
<dbReference type="GO" id="GO:0016042">
    <property type="term" value="P:lipid catabolic process"/>
    <property type="evidence" value="ECO:0007669"/>
    <property type="project" value="UniProtKB-UniRule"/>
</dbReference>
<feature type="active site" description="Nucleophile" evidence="4">
    <location>
        <position position="53"/>
    </location>
</feature>
<evidence type="ECO:0000256" key="2">
    <source>
        <dbReference type="ARBA" id="ARBA00022963"/>
    </source>
</evidence>
<keyword evidence="3 4" id="KW-0443">Lipid metabolism</keyword>
<keyword evidence="1 4" id="KW-0378">Hydrolase</keyword>
<dbReference type="AlphaFoldDB" id="A0A856MMH2"/>